<evidence type="ECO:0000313" key="2">
    <source>
        <dbReference type="EMBL" id="MBX50454.1"/>
    </source>
</evidence>
<proteinExistence type="predicted"/>
<reference evidence="2" key="1">
    <citation type="submission" date="2018-02" db="EMBL/GenBank/DDBJ databases">
        <title>Rhizophora mucronata_Transcriptome.</title>
        <authorList>
            <person name="Meera S.P."/>
            <person name="Sreeshan A."/>
            <person name="Augustine A."/>
        </authorList>
    </citation>
    <scope>NUCLEOTIDE SEQUENCE</scope>
    <source>
        <tissue evidence="2">Leaf</tissue>
    </source>
</reference>
<dbReference type="EMBL" id="GGEC01069970">
    <property type="protein sequence ID" value="MBX50454.1"/>
    <property type="molecule type" value="Transcribed_RNA"/>
</dbReference>
<organism evidence="2">
    <name type="scientific">Rhizophora mucronata</name>
    <name type="common">Asiatic mangrove</name>
    <dbReference type="NCBI Taxonomy" id="61149"/>
    <lineage>
        <taxon>Eukaryota</taxon>
        <taxon>Viridiplantae</taxon>
        <taxon>Streptophyta</taxon>
        <taxon>Embryophyta</taxon>
        <taxon>Tracheophyta</taxon>
        <taxon>Spermatophyta</taxon>
        <taxon>Magnoliopsida</taxon>
        <taxon>eudicotyledons</taxon>
        <taxon>Gunneridae</taxon>
        <taxon>Pentapetalae</taxon>
        <taxon>rosids</taxon>
        <taxon>fabids</taxon>
        <taxon>Malpighiales</taxon>
        <taxon>Rhizophoraceae</taxon>
        <taxon>Rhizophora</taxon>
    </lineage>
</organism>
<dbReference type="AlphaFoldDB" id="A0A2P2P6S1"/>
<protein>
    <submittedName>
        <fullName evidence="2">Uncharacterized protein</fullName>
    </submittedName>
</protein>
<name>A0A2P2P6S1_RHIMU</name>
<feature type="region of interest" description="Disordered" evidence="1">
    <location>
        <begin position="1"/>
        <end position="43"/>
    </location>
</feature>
<accession>A0A2P2P6S1</accession>
<sequence length="43" mass="4947">MLEWVGSRRTTNLVSKSTERGPKKNMGPQMGGTSKYEDFTQRR</sequence>
<evidence type="ECO:0000256" key="1">
    <source>
        <dbReference type="SAM" id="MobiDB-lite"/>
    </source>
</evidence>